<dbReference type="AlphaFoldDB" id="A0A0E9UEM7"/>
<organism evidence="1">
    <name type="scientific">Anguilla anguilla</name>
    <name type="common">European freshwater eel</name>
    <name type="synonym">Muraena anguilla</name>
    <dbReference type="NCBI Taxonomy" id="7936"/>
    <lineage>
        <taxon>Eukaryota</taxon>
        <taxon>Metazoa</taxon>
        <taxon>Chordata</taxon>
        <taxon>Craniata</taxon>
        <taxon>Vertebrata</taxon>
        <taxon>Euteleostomi</taxon>
        <taxon>Actinopterygii</taxon>
        <taxon>Neopterygii</taxon>
        <taxon>Teleostei</taxon>
        <taxon>Anguilliformes</taxon>
        <taxon>Anguillidae</taxon>
        <taxon>Anguilla</taxon>
    </lineage>
</organism>
<dbReference type="EMBL" id="GBXM01044882">
    <property type="protein sequence ID" value="JAH63695.1"/>
    <property type="molecule type" value="Transcribed_RNA"/>
</dbReference>
<reference evidence="1" key="2">
    <citation type="journal article" date="2015" name="Fish Shellfish Immunol.">
        <title>Early steps in the European eel (Anguilla anguilla)-Vibrio vulnificus interaction in the gills: Role of the RtxA13 toxin.</title>
        <authorList>
            <person name="Callol A."/>
            <person name="Pajuelo D."/>
            <person name="Ebbesson L."/>
            <person name="Teles M."/>
            <person name="MacKenzie S."/>
            <person name="Amaro C."/>
        </authorList>
    </citation>
    <scope>NUCLEOTIDE SEQUENCE</scope>
</reference>
<reference evidence="1" key="1">
    <citation type="submission" date="2014-11" db="EMBL/GenBank/DDBJ databases">
        <authorList>
            <person name="Amaro Gonzalez C."/>
        </authorList>
    </citation>
    <scope>NUCLEOTIDE SEQUENCE</scope>
</reference>
<name>A0A0E9UEM7_ANGAN</name>
<accession>A0A0E9UEM7</accession>
<proteinExistence type="predicted"/>
<protein>
    <submittedName>
        <fullName evidence="1">Uncharacterized protein</fullName>
    </submittedName>
</protein>
<evidence type="ECO:0000313" key="1">
    <source>
        <dbReference type="EMBL" id="JAH63695.1"/>
    </source>
</evidence>
<sequence length="64" mass="6999">MVYLHVVCVGTVHLGLQQHPESGHLLSLQPIQTGPDVVTHQVQLFTETTILDIFGIGDCSFSLK</sequence>